<reference evidence="1" key="1">
    <citation type="submission" date="2009-01" db="EMBL/GenBank/DDBJ databases">
        <title>Complete sequence of Anaeromyxobacter dehalogenans 2CP-1.</title>
        <authorList>
            <consortium name="US DOE Joint Genome Institute"/>
            <person name="Lucas S."/>
            <person name="Copeland A."/>
            <person name="Lapidus A."/>
            <person name="Glavina del Rio T."/>
            <person name="Dalin E."/>
            <person name="Tice H."/>
            <person name="Bruce D."/>
            <person name="Goodwin L."/>
            <person name="Pitluck S."/>
            <person name="Saunders E."/>
            <person name="Brettin T."/>
            <person name="Detter J.C."/>
            <person name="Han C."/>
            <person name="Larimer F."/>
            <person name="Land M."/>
            <person name="Hauser L."/>
            <person name="Kyrpides N."/>
            <person name="Ovchinnikova G."/>
            <person name="Beliaev A.S."/>
            <person name="Richardson P."/>
        </authorList>
    </citation>
    <scope>NUCLEOTIDE SEQUENCE</scope>
    <source>
        <strain evidence="1">2CP-1</strain>
    </source>
</reference>
<accession>B8JB97</accession>
<gene>
    <name evidence="1" type="ordered locus">A2cp1_2386</name>
</gene>
<evidence type="ECO:0000313" key="2">
    <source>
        <dbReference type="Proteomes" id="UP000007089"/>
    </source>
</evidence>
<dbReference type="Proteomes" id="UP000007089">
    <property type="component" value="Chromosome"/>
</dbReference>
<dbReference type="EMBL" id="CP001359">
    <property type="protein sequence ID" value="ACL65724.1"/>
    <property type="molecule type" value="Genomic_DNA"/>
</dbReference>
<evidence type="ECO:0000313" key="1">
    <source>
        <dbReference type="EMBL" id="ACL65724.1"/>
    </source>
</evidence>
<sequence>MPAVVSRSERCPLCGTEFDAEGQGCRPSCPMAKGCKVICCPSCGYSFPQESGVAGGLRKLFDRLKEKRGHAP</sequence>
<name>B8JB97_ANAD2</name>
<dbReference type="RefSeq" id="WP_012526319.1">
    <property type="nucleotide sequence ID" value="NC_011891.1"/>
</dbReference>
<organism evidence="1 2">
    <name type="scientific">Anaeromyxobacter dehalogenans (strain ATCC BAA-258 / DSM 21875 / 2CP-1)</name>
    <dbReference type="NCBI Taxonomy" id="455488"/>
    <lineage>
        <taxon>Bacteria</taxon>
        <taxon>Pseudomonadati</taxon>
        <taxon>Myxococcota</taxon>
        <taxon>Myxococcia</taxon>
        <taxon>Myxococcales</taxon>
        <taxon>Cystobacterineae</taxon>
        <taxon>Anaeromyxobacteraceae</taxon>
        <taxon>Anaeromyxobacter</taxon>
    </lineage>
</organism>
<keyword evidence="2" id="KW-1185">Reference proteome</keyword>
<dbReference type="HOGENOM" id="CLU_199499_1_0_7"/>
<dbReference type="KEGG" id="acp:A2cp1_2386"/>
<protein>
    <submittedName>
        <fullName evidence="1">Uncharacterized protein</fullName>
    </submittedName>
</protein>
<proteinExistence type="predicted"/>
<dbReference type="AlphaFoldDB" id="B8JB97"/>